<dbReference type="KEGG" id="tom:BWR18_12525"/>
<dbReference type="OrthoDB" id="7875527at2"/>
<dbReference type="RefSeq" id="WP_076628681.1">
    <property type="nucleotide sequence ID" value="NZ_CP019312.1"/>
</dbReference>
<organism evidence="2 3">
    <name type="scientific">Tateyamaria omphalii</name>
    <dbReference type="NCBI Taxonomy" id="299262"/>
    <lineage>
        <taxon>Bacteria</taxon>
        <taxon>Pseudomonadati</taxon>
        <taxon>Pseudomonadota</taxon>
        <taxon>Alphaproteobacteria</taxon>
        <taxon>Rhodobacterales</taxon>
        <taxon>Roseobacteraceae</taxon>
        <taxon>Tateyamaria</taxon>
    </lineage>
</organism>
<protein>
    <submittedName>
        <fullName evidence="2">Uncharacterized protein</fullName>
    </submittedName>
</protein>
<name>A0A1P8MWC8_9RHOB</name>
<evidence type="ECO:0000256" key="1">
    <source>
        <dbReference type="SAM" id="SignalP"/>
    </source>
</evidence>
<feature type="signal peptide" evidence="1">
    <location>
        <begin position="1"/>
        <end position="21"/>
    </location>
</feature>
<proteinExistence type="predicted"/>
<keyword evidence="3" id="KW-1185">Reference proteome</keyword>
<dbReference type="STRING" id="299262.BWR18_12525"/>
<keyword evidence="1" id="KW-0732">Signal</keyword>
<reference evidence="2 3" key="1">
    <citation type="submission" date="2017-01" db="EMBL/GenBank/DDBJ databases">
        <title>Complete genome of Tateyamaria omphalii DOK1-4 isolated from seawater in Dokdo.</title>
        <authorList>
            <person name="Kim J.H."/>
            <person name="Chi W.-J."/>
        </authorList>
    </citation>
    <scope>NUCLEOTIDE SEQUENCE [LARGE SCALE GENOMIC DNA]</scope>
    <source>
        <strain evidence="2 3">DOK1-4</strain>
    </source>
</reference>
<dbReference type="EMBL" id="CP019312">
    <property type="protein sequence ID" value="APX12410.1"/>
    <property type="molecule type" value="Genomic_DNA"/>
</dbReference>
<feature type="chain" id="PRO_5012342841" evidence="1">
    <location>
        <begin position="22"/>
        <end position="104"/>
    </location>
</feature>
<dbReference type="AlphaFoldDB" id="A0A1P8MWC8"/>
<dbReference type="Proteomes" id="UP000186336">
    <property type="component" value="Chromosome"/>
</dbReference>
<accession>A0A1P8MWC8</accession>
<evidence type="ECO:0000313" key="2">
    <source>
        <dbReference type="EMBL" id="APX12410.1"/>
    </source>
</evidence>
<evidence type="ECO:0000313" key="3">
    <source>
        <dbReference type="Proteomes" id="UP000186336"/>
    </source>
</evidence>
<sequence length="104" mass="10651">MGLIRLLLVVLVALSASVSGAMDAGHMPAPEHSHAAMDNMINDQPVCCSESTERSPTCHALPALLPGAGQHDDAPVTCEDVFTAASLLLTGIEPSGPLDPPRAA</sequence>
<gene>
    <name evidence="2" type="ORF">BWR18_12525</name>
</gene>